<dbReference type="PANTHER" id="PTHR11552">
    <property type="entry name" value="GLUCOSE-METHANOL-CHOLINE GMC OXIDOREDUCTASE"/>
    <property type="match status" value="1"/>
</dbReference>
<keyword evidence="6" id="KW-1185">Reference proteome</keyword>
<dbReference type="PANTHER" id="PTHR11552:SF78">
    <property type="entry name" value="GLUCOSE-METHANOL-CHOLINE OXIDOREDUCTASE N-TERMINAL DOMAIN-CONTAINING PROTEIN"/>
    <property type="match status" value="1"/>
</dbReference>
<name>A0AAD7TUR6_9APHY</name>
<dbReference type="PIRSF" id="PIRSF000137">
    <property type="entry name" value="Alcohol_oxidase"/>
    <property type="match status" value="1"/>
</dbReference>
<feature type="domain" description="Glucose-methanol-choline oxidoreductase N-terminal" evidence="4">
    <location>
        <begin position="273"/>
        <end position="287"/>
    </location>
</feature>
<dbReference type="GO" id="GO:0016614">
    <property type="term" value="F:oxidoreductase activity, acting on CH-OH group of donors"/>
    <property type="evidence" value="ECO:0007669"/>
    <property type="project" value="InterPro"/>
</dbReference>
<dbReference type="InterPro" id="IPR036188">
    <property type="entry name" value="FAD/NAD-bd_sf"/>
</dbReference>
<accession>A0AAD7TUR6</accession>
<dbReference type="Pfam" id="PF00732">
    <property type="entry name" value="GMC_oxred_N"/>
    <property type="match status" value="1"/>
</dbReference>
<feature type="binding site" evidence="3">
    <location>
        <position position="230"/>
    </location>
    <ligand>
        <name>FAD</name>
        <dbReference type="ChEBI" id="CHEBI:57692"/>
    </ligand>
</feature>
<reference evidence="5" key="1">
    <citation type="submission" date="2022-11" db="EMBL/GenBank/DDBJ databases">
        <title>Genome Sequence of Cubamyces cubensis.</title>
        <authorList>
            <person name="Buettner E."/>
        </authorList>
    </citation>
    <scope>NUCLEOTIDE SEQUENCE</scope>
    <source>
        <strain evidence="5">MPL-01</strain>
    </source>
</reference>
<dbReference type="SUPFAM" id="SSF54373">
    <property type="entry name" value="FAD-linked reductases, C-terminal domain"/>
    <property type="match status" value="1"/>
</dbReference>
<keyword evidence="3" id="KW-0274">FAD</keyword>
<evidence type="ECO:0000256" key="1">
    <source>
        <dbReference type="ARBA" id="ARBA00001974"/>
    </source>
</evidence>
<comment type="caution">
    <text evidence="5">The sequence shown here is derived from an EMBL/GenBank/DDBJ whole genome shotgun (WGS) entry which is preliminary data.</text>
</comment>
<keyword evidence="3" id="KW-0285">Flavoprotein</keyword>
<dbReference type="AlphaFoldDB" id="A0AAD7TUR6"/>
<evidence type="ECO:0000313" key="5">
    <source>
        <dbReference type="EMBL" id="KAJ8482000.1"/>
    </source>
</evidence>
<dbReference type="Gene3D" id="3.50.50.60">
    <property type="entry name" value="FAD/NAD(P)-binding domain"/>
    <property type="match status" value="1"/>
</dbReference>
<evidence type="ECO:0000313" key="6">
    <source>
        <dbReference type="Proteomes" id="UP001215151"/>
    </source>
</evidence>
<evidence type="ECO:0000259" key="4">
    <source>
        <dbReference type="PROSITE" id="PS00624"/>
    </source>
</evidence>
<dbReference type="Gene3D" id="3.30.560.10">
    <property type="entry name" value="Glucose Oxidase, domain 3"/>
    <property type="match status" value="1"/>
</dbReference>
<feature type="binding site" evidence="3">
    <location>
        <begin position="539"/>
        <end position="540"/>
    </location>
    <ligand>
        <name>FAD</name>
        <dbReference type="ChEBI" id="CHEBI:57692"/>
    </ligand>
</feature>
<dbReference type="InterPro" id="IPR000172">
    <property type="entry name" value="GMC_OxRdtase_N"/>
</dbReference>
<dbReference type="Pfam" id="PF05199">
    <property type="entry name" value="GMC_oxred_C"/>
    <property type="match status" value="1"/>
</dbReference>
<comment type="cofactor">
    <cofactor evidence="1 3">
        <name>FAD</name>
        <dbReference type="ChEBI" id="CHEBI:57692"/>
    </cofactor>
</comment>
<evidence type="ECO:0000256" key="3">
    <source>
        <dbReference type="PIRSR" id="PIRSR000137-2"/>
    </source>
</evidence>
<dbReference type="InterPro" id="IPR012132">
    <property type="entry name" value="GMC_OxRdtase"/>
</dbReference>
<dbReference type="SUPFAM" id="SSF51905">
    <property type="entry name" value="FAD/NAD(P)-binding domain"/>
    <property type="match status" value="1"/>
</dbReference>
<dbReference type="EMBL" id="JAPEVG010000124">
    <property type="protein sequence ID" value="KAJ8482000.1"/>
    <property type="molecule type" value="Genomic_DNA"/>
</dbReference>
<protein>
    <recommendedName>
        <fullName evidence="4">Glucose-methanol-choline oxidoreductase N-terminal domain-containing protein</fullName>
    </recommendedName>
</protein>
<evidence type="ECO:0000256" key="2">
    <source>
        <dbReference type="ARBA" id="ARBA00010790"/>
    </source>
</evidence>
<comment type="similarity">
    <text evidence="2">Belongs to the GMC oxidoreductase family.</text>
</comment>
<dbReference type="GO" id="GO:0050660">
    <property type="term" value="F:flavin adenine dinucleotide binding"/>
    <property type="evidence" value="ECO:0007669"/>
    <property type="project" value="InterPro"/>
</dbReference>
<gene>
    <name evidence="5" type="ORF">ONZ51_g5643</name>
</gene>
<dbReference type="Proteomes" id="UP001215151">
    <property type="component" value="Unassembled WGS sequence"/>
</dbReference>
<dbReference type="InterPro" id="IPR007867">
    <property type="entry name" value="GMC_OxRtase_C"/>
</dbReference>
<dbReference type="PROSITE" id="PS00624">
    <property type="entry name" value="GMC_OXRED_2"/>
    <property type="match status" value="1"/>
</dbReference>
<sequence>MSLPIYDIVIAGGTCGCIIAGRLATADPALKILVIEAGPPTRDDPSHTQPARYLHHLQPGSKTVKFHVGRESVALGGRSPVVPCGQCLGGGSSVNFTMYTRAAASDYDDWANVYGNRGWSSDDLLPLLRKCETYEIEPGKGKTHGSFGPLKVSYGGFFTEIGKEFLDVATRYDKRRGQTDDVNGLYECNKYGRWQKWIDAKTGTRSDVPHHYIYNHEFNDNLEILTGYHVKKVLFDGKRAVGVQCLANKRFQPGAEGDVFTVMARRMVIVSAGAFGSPAILERSGLGSKDILARAGVKPLADLRGVGEKYQGEWSEHHHQVIFAPYIAADTAHTLDGIVTNDKAEVDKWTKQWEADGSGLLAHNGLDAGVKLRPFRNELDEIGPQFRKRWLDYYVPAPDKPVLWIGTVSLFLGDRTNLSINKSFSVGWYVQHPMSMGHVHITDGDDVEAPLDFHAGYLDRTEDLVLMKWGYKRSREFARRLPSYRGEVAARHPVFPANSKAAAGARSGPVPVSAPDLEYTSEDDRILEDYIRQAVGTAWHSLGTCAMKKREDGGVVDSRLNVYGVEGLKVADMSICPSNVAANTYSTAVVIGEKAATIIAEELGIPLENAPPLQFKARL</sequence>
<proteinExistence type="inferred from homology"/>
<organism evidence="5 6">
    <name type="scientific">Trametes cubensis</name>
    <dbReference type="NCBI Taxonomy" id="1111947"/>
    <lineage>
        <taxon>Eukaryota</taxon>
        <taxon>Fungi</taxon>
        <taxon>Dikarya</taxon>
        <taxon>Basidiomycota</taxon>
        <taxon>Agaricomycotina</taxon>
        <taxon>Agaricomycetes</taxon>
        <taxon>Polyporales</taxon>
        <taxon>Polyporaceae</taxon>
        <taxon>Trametes</taxon>
    </lineage>
</organism>